<gene>
    <name evidence="3" type="ORF">HUT08_00860</name>
</gene>
<dbReference type="InterPro" id="IPR051908">
    <property type="entry name" value="Ribosomal_N-acetyltransferase"/>
</dbReference>
<keyword evidence="3" id="KW-0808">Transferase</keyword>
<dbReference type="AlphaFoldDB" id="A0A7H8N1U2"/>
<dbReference type="RefSeq" id="WP_176160026.1">
    <property type="nucleotide sequence ID" value="NZ_CP054929.1"/>
</dbReference>
<dbReference type="PROSITE" id="PS51186">
    <property type="entry name" value="GNAT"/>
    <property type="match status" value="1"/>
</dbReference>
<organism evidence="3 4">
    <name type="scientific">Streptomyces buecherae</name>
    <dbReference type="NCBI Taxonomy" id="2763006"/>
    <lineage>
        <taxon>Bacteria</taxon>
        <taxon>Bacillati</taxon>
        <taxon>Actinomycetota</taxon>
        <taxon>Actinomycetes</taxon>
        <taxon>Kitasatosporales</taxon>
        <taxon>Streptomycetaceae</taxon>
        <taxon>Streptomyces</taxon>
    </lineage>
</organism>
<proteinExistence type="predicted"/>
<evidence type="ECO:0000259" key="2">
    <source>
        <dbReference type="PROSITE" id="PS51186"/>
    </source>
</evidence>
<feature type="domain" description="N-acetyltransferase" evidence="2">
    <location>
        <begin position="33"/>
        <end position="182"/>
    </location>
</feature>
<dbReference type="InterPro" id="IPR016181">
    <property type="entry name" value="Acyl_CoA_acyltransferase"/>
</dbReference>
<dbReference type="GO" id="GO:0008999">
    <property type="term" value="F:protein-N-terminal-alanine acetyltransferase activity"/>
    <property type="evidence" value="ECO:0007669"/>
    <property type="project" value="TreeGrafter"/>
</dbReference>
<dbReference type="Proteomes" id="UP000509303">
    <property type="component" value="Chromosome"/>
</dbReference>
<dbReference type="GO" id="GO:1990189">
    <property type="term" value="F:protein N-terminal-serine acetyltransferase activity"/>
    <property type="evidence" value="ECO:0007669"/>
    <property type="project" value="TreeGrafter"/>
</dbReference>
<feature type="compositionally biased region" description="Low complexity" evidence="1">
    <location>
        <begin position="1"/>
        <end position="19"/>
    </location>
</feature>
<name>A0A7H8N1U2_9ACTN</name>
<dbReference type="EMBL" id="CP054929">
    <property type="protein sequence ID" value="QKW48329.1"/>
    <property type="molecule type" value="Genomic_DNA"/>
</dbReference>
<dbReference type="SUPFAM" id="SSF55729">
    <property type="entry name" value="Acyl-CoA N-acyltransferases (Nat)"/>
    <property type="match status" value="1"/>
</dbReference>
<feature type="region of interest" description="Disordered" evidence="1">
    <location>
        <begin position="1"/>
        <end position="25"/>
    </location>
</feature>
<dbReference type="GO" id="GO:0005737">
    <property type="term" value="C:cytoplasm"/>
    <property type="evidence" value="ECO:0007669"/>
    <property type="project" value="TreeGrafter"/>
</dbReference>
<reference evidence="3 4" key="1">
    <citation type="submission" date="2020-06" db="EMBL/GenBank/DDBJ databases">
        <title>Genome mining for natural products.</title>
        <authorList>
            <person name="Zhang B."/>
            <person name="Shi J."/>
            <person name="Ge H."/>
        </authorList>
    </citation>
    <scope>NUCLEOTIDE SEQUENCE [LARGE SCALE GENOMIC DNA]</scope>
    <source>
        <strain evidence="3 4">NA00687</strain>
    </source>
</reference>
<dbReference type="Pfam" id="PF13302">
    <property type="entry name" value="Acetyltransf_3"/>
    <property type="match status" value="1"/>
</dbReference>
<dbReference type="PANTHER" id="PTHR43441">
    <property type="entry name" value="RIBOSOMAL-PROTEIN-SERINE ACETYLTRANSFERASE"/>
    <property type="match status" value="1"/>
</dbReference>
<evidence type="ECO:0000313" key="3">
    <source>
        <dbReference type="EMBL" id="QKW48329.1"/>
    </source>
</evidence>
<accession>A0A7H8N1U2</accession>
<dbReference type="PANTHER" id="PTHR43441:SF6">
    <property type="entry name" value="N-ACETYLTRANSFERASE DOMAIN-CONTAINING PROTEIN"/>
    <property type="match status" value="1"/>
</dbReference>
<protein>
    <submittedName>
        <fullName evidence="3">GNAT family N-acetyltransferase</fullName>
    </submittedName>
</protein>
<keyword evidence="4" id="KW-1185">Reference proteome</keyword>
<dbReference type="Gene3D" id="3.40.630.30">
    <property type="match status" value="1"/>
</dbReference>
<sequence>MSSSSARFSRSARPSGPSAQTPAAGSDLYTDRLVLRQWSTDDLTAVLDGARRAHWVEDFPAEGDRVIAGYVTTHPDSRGRHGQRQIIERETGLVVGSIGLFWPPSEGSLEFGYGVVASRRNRGYAAEAARALVAFALTAPGVRTVHATVELSNPASVRVLEKAGLRRLGQDATTVSFGVTAADATLG</sequence>
<evidence type="ECO:0000313" key="4">
    <source>
        <dbReference type="Proteomes" id="UP000509303"/>
    </source>
</evidence>
<dbReference type="InterPro" id="IPR000182">
    <property type="entry name" value="GNAT_dom"/>
</dbReference>
<evidence type="ECO:0000256" key="1">
    <source>
        <dbReference type="SAM" id="MobiDB-lite"/>
    </source>
</evidence>